<evidence type="ECO:0000259" key="2">
    <source>
        <dbReference type="Pfam" id="PF08338"/>
    </source>
</evidence>
<dbReference type="PANTHER" id="PTHR11092">
    <property type="entry name" value="SUGAR NUCLEOTIDE EPIMERASE RELATED"/>
    <property type="match status" value="1"/>
</dbReference>
<protein>
    <submittedName>
        <fullName evidence="3">Epimerase family protein SDR39U1</fullName>
    </submittedName>
</protein>
<dbReference type="InterPro" id="IPR036291">
    <property type="entry name" value="NAD(P)-bd_dom_sf"/>
</dbReference>
<dbReference type="NCBIfam" id="TIGR01777">
    <property type="entry name" value="yfcH"/>
    <property type="match status" value="1"/>
</dbReference>
<dbReference type="EMBL" id="KQ982686">
    <property type="protein sequence ID" value="KYQ52320.1"/>
    <property type="molecule type" value="Genomic_DNA"/>
</dbReference>
<dbReference type="InterPro" id="IPR013549">
    <property type="entry name" value="DUF1731"/>
</dbReference>
<evidence type="ECO:0000313" key="3">
    <source>
        <dbReference type="EMBL" id="KYQ52320.1"/>
    </source>
</evidence>
<feature type="domain" description="DUF1731" evidence="2">
    <location>
        <begin position="250"/>
        <end position="297"/>
    </location>
</feature>
<dbReference type="Pfam" id="PF01370">
    <property type="entry name" value="Epimerase"/>
    <property type="match status" value="1"/>
</dbReference>
<dbReference type="PANTHER" id="PTHR11092:SF0">
    <property type="entry name" value="EPIMERASE FAMILY PROTEIN SDR39U1"/>
    <property type="match status" value="1"/>
</dbReference>
<dbReference type="Gene3D" id="3.40.50.720">
    <property type="entry name" value="NAD(P)-binding Rossmann-like Domain"/>
    <property type="match status" value="1"/>
</dbReference>
<dbReference type="Pfam" id="PF08338">
    <property type="entry name" value="DUF1731"/>
    <property type="match status" value="1"/>
</dbReference>
<feature type="domain" description="NAD-dependent epimerase/dehydratase" evidence="1">
    <location>
        <begin position="10"/>
        <end position="215"/>
    </location>
</feature>
<dbReference type="KEGG" id="mzt:108725393"/>
<dbReference type="OrthoDB" id="276721at2759"/>
<dbReference type="Proteomes" id="UP000075809">
    <property type="component" value="Unassembled WGS sequence"/>
</dbReference>
<sequence length="303" mass="33544">MAQINGLKHVVIGGGTGFIGKQLIKSLNLAGVSCTCISRMPGPNRISWNDLEHHGLPENTSAVINLAGQNILDPMQRWSPGFKQNVRNSRVKTTKALADSIQNTKATVFATISGVAYYKPDDTVYTEESKCESYDFLSRLCHDWEEAAKLPEDSNIRQVTIRSGVVLGREGGMIKSIYFPFLAGLGGPLGNGNQYMPWIHITDLVCMFIFALTNNNVHGILNGVAPQLVTNKEFTKAFAAALKRFAIIPVPSFFLKMLLNEERAKIMLEGQKVVPKHVTELGFQYQYPDIENACKQLVKSHTM</sequence>
<evidence type="ECO:0000313" key="4">
    <source>
        <dbReference type="Proteomes" id="UP000075809"/>
    </source>
</evidence>
<accession>A0A151WWR5</accession>
<dbReference type="SUPFAM" id="SSF51735">
    <property type="entry name" value="NAD(P)-binding Rossmann-fold domains"/>
    <property type="match status" value="1"/>
</dbReference>
<reference evidence="3 4" key="1">
    <citation type="submission" date="2015-09" db="EMBL/GenBank/DDBJ databases">
        <title>Trachymyrmex zeteki WGS genome.</title>
        <authorList>
            <person name="Nygaard S."/>
            <person name="Hu H."/>
            <person name="Boomsma J."/>
            <person name="Zhang G."/>
        </authorList>
    </citation>
    <scope>NUCLEOTIDE SEQUENCE [LARGE SCALE GENOMIC DNA]</scope>
    <source>
        <strain evidence="3">Tzet28-1</strain>
        <tissue evidence="3">Whole body</tissue>
    </source>
</reference>
<gene>
    <name evidence="3" type="ORF">ALC60_08586</name>
</gene>
<evidence type="ECO:0000259" key="1">
    <source>
        <dbReference type="Pfam" id="PF01370"/>
    </source>
</evidence>
<keyword evidence="4" id="KW-1185">Reference proteome</keyword>
<dbReference type="InterPro" id="IPR001509">
    <property type="entry name" value="Epimerase_deHydtase"/>
</dbReference>
<dbReference type="AlphaFoldDB" id="A0A151WWR5"/>
<proteinExistence type="predicted"/>
<dbReference type="STRING" id="64791.A0A151WWR5"/>
<name>A0A151WWR5_9HYME</name>
<dbReference type="InterPro" id="IPR010099">
    <property type="entry name" value="SDR39U1"/>
</dbReference>
<organism evidence="3 4">
    <name type="scientific">Mycetomoellerius zeteki</name>
    <dbReference type="NCBI Taxonomy" id="64791"/>
    <lineage>
        <taxon>Eukaryota</taxon>
        <taxon>Metazoa</taxon>
        <taxon>Ecdysozoa</taxon>
        <taxon>Arthropoda</taxon>
        <taxon>Hexapoda</taxon>
        <taxon>Insecta</taxon>
        <taxon>Pterygota</taxon>
        <taxon>Neoptera</taxon>
        <taxon>Endopterygota</taxon>
        <taxon>Hymenoptera</taxon>
        <taxon>Apocrita</taxon>
        <taxon>Aculeata</taxon>
        <taxon>Formicoidea</taxon>
        <taxon>Formicidae</taxon>
        <taxon>Myrmicinae</taxon>
        <taxon>Mycetomoellerius</taxon>
    </lineage>
</organism>